<reference evidence="1" key="1">
    <citation type="submission" date="2022-10" db="EMBL/GenBank/DDBJ databases">
        <title>Genome Sequence of Xylaria curta.</title>
        <authorList>
            <person name="Buettner E."/>
        </authorList>
    </citation>
    <scope>NUCLEOTIDE SEQUENCE</scope>
    <source>
        <strain evidence="1">Babe10</strain>
    </source>
</reference>
<proteinExistence type="predicted"/>
<sequence>MGSIYRYCPRGNNGAAGFFEVEYNSTVANTILVAPKLASVAPPAGHLFVDPLTFTIRTEKPPQASDTLKVDYIFTSAMKAAIDASKGVVGKFDVATQQFVTTGLGEFEFEAEEDEWTLTVTDLNGEWAFFVPESAVL</sequence>
<comment type="caution">
    <text evidence="1">The sequence shown here is derived from an EMBL/GenBank/DDBJ whole genome shotgun (WGS) entry which is preliminary data.</text>
</comment>
<dbReference type="EMBL" id="JAPDGR010002182">
    <property type="protein sequence ID" value="KAJ2977222.1"/>
    <property type="molecule type" value="Genomic_DNA"/>
</dbReference>
<accession>A0ACC1NEA8</accession>
<keyword evidence="2" id="KW-1185">Reference proteome</keyword>
<dbReference type="Proteomes" id="UP001143856">
    <property type="component" value="Unassembled WGS sequence"/>
</dbReference>
<name>A0ACC1NEA8_9PEZI</name>
<evidence type="ECO:0000313" key="2">
    <source>
        <dbReference type="Proteomes" id="UP001143856"/>
    </source>
</evidence>
<organism evidence="1 2">
    <name type="scientific">Xylaria curta</name>
    <dbReference type="NCBI Taxonomy" id="42375"/>
    <lineage>
        <taxon>Eukaryota</taxon>
        <taxon>Fungi</taxon>
        <taxon>Dikarya</taxon>
        <taxon>Ascomycota</taxon>
        <taxon>Pezizomycotina</taxon>
        <taxon>Sordariomycetes</taxon>
        <taxon>Xylariomycetidae</taxon>
        <taxon>Xylariales</taxon>
        <taxon>Xylariaceae</taxon>
        <taxon>Xylaria</taxon>
    </lineage>
</organism>
<protein>
    <submittedName>
        <fullName evidence="1">Uncharacterized protein</fullName>
    </submittedName>
</protein>
<evidence type="ECO:0000313" key="1">
    <source>
        <dbReference type="EMBL" id="KAJ2977222.1"/>
    </source>
</evidence>
<gene>
    <name evidence="1" type="ORF">NUW58_g7876</name>
</gene>